<dbReference type="AlphaFoldDB" id="A0A0F9I5U5"/>
<sequence>MCHYTPCGNCIVHDGPYSDVNSWGQIDTSTTSRRFGGGLGTATATSRTRTPIQCHNCNTIFHPVSREWC</sequence>
<accession>A0A0F9I5U5</accession>
<reference evidence="1" key="1">
    <citation type="journal article" date="2015" name="Nature">
        <title>Complex archaea that bridge the gap between prokaryotes and eukaryotes.</title>
        <authorList>
            <person name="Spang A."/>
            <person name="Saw J.H."/>
            <person name="Jorgensen S.L."/>
            <person name="Zaremba-Niedzwiedzka K."/>
            <person name="Martijn J."/>
            <person name="Lind A.E."/>
            <person name="van Eijk R."/>
            <person name="Schleper C."/>
            <person name="Guy L."/>
            <person name="Ettema T.J."/>
        </authorList>
    </citation>
    <scope>NUCLEOTIDE SEQUENCE</scope>
</reference>
<comment type="caution">
    <text evidence="1">The sequence shown here is derived from an EMBL/GenBank/DDBJ whole genome shotgun (WGS) entry which is preliminary data.</text>
</comment>
<proteinExistence type="predicted"/>
<dbReference type="EMBL" id="LAZR01013232">
    <property type="protein sequence ID" value="KKM22917.1"/>
    <property type="molecule type" value="Genomic_DNA"/>
</dbReference>
<name>A0A0F9I5U5_9ZZZZ</name>
<protein>
    <submittedName>
        <fullName evidence="1">Uncharacterized protein</fullName>
    </submittedName>
</protein>
<evidence type="ECO:0000313" key="1">
    <source>
        <dbReference type="EMBL" id="KKM22917.1"/>
    </source>
</evidence>
<organism evidence="1">
    <name type="scientific">marine sediment metagenome</name>
    <dbReference type="NCBI Taxonomy" id="412755"/>
    <lineage>
        <taxon>unclassified sequences</taxon>
        <taxon>metagenomes</taxon>
        <taxon>ecological metagenomes</taxon>
    </lineage>
</organism>
<gene>
    <name evidence="1" type="ORF">LCGC14_1620440</name>
</gene>